<dbReference type="HOGENOM" id="CLU_1540049_0_0_1"/>
<feature type="chain" id="PRO_5001683444" evidence="1">
    <location>
        <begin position="20"/>
        <end position="174"/>
    </location>
</feature>
<feature type="signal peptide" evidence="1">
    <location>
        <begin position="1"/>
        <end position="19"/>
    </location>
</feature>
<evidence type="ECO:0000256" key="1">
    <source>
        <dbReference type="SAM" id="SignalP"/>
    </source>
</evidence>
<comment type="caution">
    <text evidence="2">The sequence shown here is derived from an EMBL/GenBank/DDBJ whole genome shotgun (WGS) entry which is preliminary data.</text>
</comment>
<proteinExistence type="predicted"/>
<dbReference type="Proteomes" id="UP000027920">
    <property type="component" value="Unassembled WGS sequence"/>
</dbReference>
<dbReference type="STRING" id="1182545.A0A072PFD5"/>
<organism evidence="2 3">
    <name type="scientific">Exophiala aquamarina CBS 119918</name>
    <dbReference type="NCBI Taxonomy" id="1182545"/>
    <lineage>
        <taxon>Eukaryota</taxon>
        <taxon>Fungi</taxon>
        <taxon>Dikarya</taxon>
        <taxon>Ascomycota</taxon>
        <taxon>Pezizomycotina</taxon>
        <taxon>Eurotiomycetes</taxon>
        <taxon>Chaetothyriomycetidae</taxon>
        <taxon>Chaetothyriales</taxon>
        <taxon>Herpotrichiellaceae</taxon>
        <taxon>Exophiala</taxon>
    </lineage>
</organism>
<dbReference type="EMBL" id="AMGV01000003">
    <property type="protein sequence ID" value="KEF58794.1"/>
    <property type="molecule type" value="Genomic_DNA"/>
</dbReference>
<keyword evidence="3" id="KW-1185">Reference proteome</keyword>
<protein>
    <submittedName>
        <fullName evidence="2">Uncharacterized protein</fullName>
    </submittedName>
</protein>
<reference evidence="2 3" key="1">
    <citation type="submission" date="2013-03" db="EMBL/GenBank/DDBJ databases">
        <title>The Genome Sequence of Exophiala aquamarina CBS 119918.</title>
        <authorList>
            <consortium name="The Broad Institute Genomics Platform"/>
            <person name="Cuomo C."/>
            <person name="de Hoog S."/>
            <person name="Gorbushina A."/>
            <person name="Walker B."/>
            <person name="Young S.K."/>
            <person name="Zeng Q."/>
            <person name="Gargeya S."/>
            <person name="Fitzgerald M."/>
            <person name="Haas B."/>
            <person name="Abouelleil A."/>
            <person name="Allen A.W."/>
            <person name="Alvarado L."/>
            <person name="Arachchi H.M."/>
            <person name="Berlin A.M."/>
            <person name="Chapman S.B."/>
            <person name="Gainer-Dewar J."/>
            <person name="Goldberg J."/>
            <person name="Griggs A."/>
            <person name="Gujja S."/>
            <person name="Hansen M."/>
            <person name="Howarth C."/>
            <person name="Imamovic A."/>
            <person name="Ireland A."/>
            <person name="Larimer J."/>
            <person name="McCowan C."/>
            <person name="Murphy C."/>
            <person name="Pearson M."/>
            <person name="Poon T.W."/>
            <person name="Priest M."/>
            <person name="Roberts A."/>
            <person name="Saif S."/>
            <person name="Shea T."/>
            <person name="Sisk P."/>
            <person name="Sykes S."/>
            <person name="Wortman J."/>
            <person name="Nusbaum C."/>
            <person name="Birren B."/>
        </authorList>
    </citation>
    <scope>NUCLEOTIDE SEQUENCE [LARGE SCALE GENOMIC DNA]</scope>
    <source>
        <strain evidence="2 3">CBS 119918</strain>
    </source>
</reference>
<evidence type="ECO:0000313" key="2">
    <source>
        <dbReference type="EMBL" id="KEF58794.1"/>
    </source>
</evidence>
<dbReference type="VEuPathDB" id="FungiDB:A1O9_03637"/>
<evidence type="ECO:0000313" key="3">
    <source>
        <dbReference type="Proteomes" id="UP000027920"/>
    </source>
</evidence>
<dbReference type="RefSeq" id="XP_013261384.1">
    <property type="nucleotide sequence ID" value="XM_013405930.1"/>
</dbReference>
<gene>
    <name evidence="2" type="ORF">A1O9_03637</name>
</gene>
<dbReference type="AlphaFoldDB" id="A0A072PFD5"/>
<name>A0A072PFD5_9EURO</name>
<sequence>MKAISSLLIIQLLWRAASADRTDVYCIDGIRTSLAGIVFDGTIPGDYWTNICTNNLSVTSMWAAANVYCSDHEITAGEEMLGGYCKEYGLVTLIPYNDILPTLTKKFINSLPIVEFEDTDSPVIWNSSILMSAQLFTASKRTVVRWHTAHRERHKLIMPQSAFAMSYILDSRYG</sequence>
<accession>A0A072PFD5</accession>
<dbReference type="GeneID" id="25278571"/>
<keyword evidence="1" id="KW-0732">Signal</keyword>